<dbReference type="AlphaFoldDB" id="A0AAE0V5J4"/>
<dbReference type="GO" id="GO:0030218">
    <property type="term" value="P:erythrocyte differentiation"/>
    <property type="evidence" value="ECO:0007669"/>
    <property type="project" value="TreeGrafter"/>
</dbReference>
<dbReference type="GO" id="GO:0005737">
    <property type="term" value="C:cytoplasm"/>
    <property type="evidence" value="ECO:0007669"/>
    <property type="project" value="UniProtKB-SubCell"/>
</dbReference>
<keyword evidence="4" id="KW-0539">Nucleus</keyword>
<dbReference type="PANTHER" id="PTHR31661:SF1">
    <property type="entry name" value="CDAN1-INTERACTING NUCLEASE 1"/>
    <property type="match status" value="1"/>
</dbReference>
<evidence type="ECO:0000256" key="3">
    <source>
        <dbReference type="ARBA" id="ARBA00022490"/>
    </source>
</evidence>
<keyword evidence="3" id="KW-0963">Cytoplasm</keyword>
<keyword evidence="6" id="KW-1133">Transmembrane helix</keyword>
<dbReference type="GO" id="GO:0005634">
    <property type="term" value="C:nucleus"/>
    <property type="evidence" value="ECO:0007669"/>
    <property type="project" value="UniProtKB-SubCell"/>
</dbReference>
<dbReference type="Pfam" id="PF14811">
    <property type="entry name" value="TPD"/>
    <property type="match status" value="1"/>
</dbReference>
<gene>
    <name evidence="7" type="ORF">QTP70_002606</name>
</gene>
<evidence type="ECO:0000313" key="8">
    <source>
        <dbReference type="Proteomes" id="UP001274896"/>
    </source>
</evidence>
<keyword evidence="6" id="KW-0812">Transmembrane</keyword>
<dbReference type="InterPro" id="IPR029404">
    <property type="entry name" value="CDIN1"/>
</dbReference>
<evidence type="ECO:0000256" key="6">
    <source>
        <dbReference type="SAM" id="Phobius"/>
    </source>
</evidence>
<reference evidence="7" key="1">
    <citation type="submission" date="2023-06" db="EMBL/GenBank/DDBJ databases">
        <title>Male Hemibagrus guttatus genome.</title>
        <authorList>
            <person name="Bian C."/>
        </authorList>
    </citation>
    <scope>NUCLEOTIDE SEQUENCE</scope>
    <source>
        <strain evidence="7">Male_cb2023</strain>
        <tissue evidence="7">Muscle</tissue>
    </source>
</reference>
<accession>A0AAE0V5J4</accession>
<feature type="transmembrane region" description="Helical" evidence="6">
    <location>
        <begin position="20"/>
        <end position="41"/>
    </location>
</feature>
<sequence length="70" mass="7774">MSTDPNEAGHYRPGSVLIPFIFLCSATARFGPGLVIYWYGFIAELDCQRDRGILLKDCFPSDIAASTLQF</sequence>
<evidence type="ECO:0000256" key="1">
    <source>
        <dbReference type="ARBA" id="ARBA00004123"/>
    </source>
</evidence>
<dbReference type="EMBL" id="JAUCMX010000008">
    <property type="protein sequence ID" value="KAK3537163.1"/>
    <property type="molecule type" value="Genomic_DNA"/>
</dbReference>
<comment type="subcellular location">
    <subcellularLocation>
        <location evidence="2">Cytoplasm</location>
    </subcellularLocation>
    <subcellularLocation>
        <location evidence="1">Nucleus</location>
    </subcellularLocation>
</comment>
<evidence type="ECO:0000256" key="4">
    <source>
        <dbReference type="ARBA" id="ARBA00023242"/>
    </source>
</evidence>
<evidence type="ECO:0000313" key="7">
    <source>
        <dbReference type="EMBL" id="KAK3537163.1"/>
    </source>
</evidence>
<evidence type="ECO:0000256" key="5">
    <source>
        <dbReference type="ARBA" id="ARBA00023480"/>
    </source>
</evidence>
<organism evidence="7 8">
    <name type="scientific">Hemibagrus guttatus</name>
    <dbReference type="NCBI Taxonomy" id="175788"/>
    <lineage>
        <taxon>Eukaryota</taxon>
        <taxon>Metazoa</taxon>
        <taxon>Chordata</taxon>
        <taxon>Craniata</taxon>
        <taxon>Vertebrata</taxon>
        <taxon>Euteleostomi</taxon>
        <taxon>Actinopterygii</taxon>
        <taxon>Neopterygii</taxon>
        <taxon>Teleostei</taxon>
        <taxon>Ostariophysi</taxon>
        <taxon>Siluriformes</taxon>
        <taxon>Bagridae</taxon>
        <taxon>Hemibagrus</taxon>
    </lineage>
</organism>
<keyword evidence="8" id="KW-1185">Reference proteome</keyword>
<proteinExistence type="predicted"/>
<keyword evidence="6" id="KW-0472">Membrane</keyword>
<dbReference type="Proteomes" id="UP001274896">
    <property type="component" value="Unassembled WGS sequence"/>
</dbReference>
<evidence type="ECO:0000256" key="2">
    <source>
        <dbReference type="ARBA" id="ARBA00004496"/>
    </source>
</evidence>
<comment type="caution">
    <text evidence="7">The sequence shown here is derived from an EMBL/GenBank/DDBJ whole genome shotgun (WGS) entry which is preliminary data.</text>
</comment>
<protein>
    <recommendedName>
        <fullName evidence="5">CDAN1-interacting nuclease 1</fullName>
    </recommendedName>
</protein>
<dbReference type="PANTHER" id="PTHR31661">
    <property type="entry name" value="SIMILAR TO CDNA SEQUENCE BC052040"/>
    <property type="match status" value="1"/>
</dbReference>
<name>A0AAE0V5J4_9TELE</name>